<feature type="domain" description="Polysaccharide pyruvyl transferase" evidence="2">
    <location>
        <begin position="13"/>
        <end position="322"/>
    </location>
</feature>
<evidence type="ECO:0000259" key="2">
    <source>
        <dbReference type="Pfam" id="PF04230"/>
    </source>
</evidence>
<feature type="coiled-coil region" evidence="1">
    <location>
        <begin position="351"/>
        <end position="378"/>
    </location>
</feature>
<sequence length="382" mass="44568">MPNIIITGAQLYNKGSEAMIYTVTSELKNKYPDHHILLLTNIEHDEKDVREFPYELITLSFYDRLVLYFHLTPLYELMYRVTKKRSIRKRMDKLRRAFLEADQLYDISGFGLSNQFTLRHQGSYLLNLLLAKKYNVRAALLPQSFGPFTYSKTLKPFMHYLLRKALSYPEKVFARESESLQHISAFRPDGVTPAMDLVLTNKAPEAKHEVNREAVALVPNKKLLNYQPKEDVIAYFSNIIGFLESKQENISLLYHSREDKELCEEILESLSDQSRAEQIPVVEVTSENAEEELHNKKFIVASRYHSIIHAYRSSTPALVIGWAAKYKALLEYFNQERYHVDISSLQAEKVMQQLDVLYNQWEQESAAIEKKLKTLDQQDYLL</sequence>
<accession>A0A1H2TJP9</accession>
<evidence type="ECO:0000313" key="3">
    <source>
        <dbReference type="EMBL" id="SDW43504.1"/>
    </source>
</evidence>
<reference evidence="3 4" key="1">
    <citation type="submission" date="2016-10" db="EMBL/GenBank/DDBJ databases">
        <authorList>
            <person name="de Groot N.N."/>
        </authorList>
    </citation>
    <scope>NUCLEOTIDE SEQUENCE [LARGE SCALE GENOMIC DNA]</scope>
    <source>
        <strain evidence="3 4">DSM 23126</strain>
    </source>
</reference>
<dbReference type="STRING" id="1122204.SAMN05421781_1415"/>
<organism evidence="3 4">
    <name type="scientific">Marinococcus luteus</name>
    <dbReference type="NCBI Taxonomy" id="1122204"/>
    <lineage>
        <taxon>Bacteria</taxon>
        <taxon>Bacillati</taxon>
        <taxon>Bacillota</taxon>
        <taxon>Bacilli</taxon>
        <taxon>Bacillales</taxon>
        <taxon>Bacillaceae</taxon>
        <taxon>Marinococcus</taxon>
    </lineage>
</organism>
<evidence type="ECO:0000256" key="1">
    <source>
        <dbReference type="SAM" id="Coils"/>
    </source>
</evidence>
<gene>
    <name evidence="3" type="ORF">SAMN05421781_1415</name>
</gene>
<dbReference type="InterPro" id="IPR007345">
    <property type="entry name" value="Polysacch_pyruvyl_Trfase"/>
</dbReference>
<dbReference type="Proteomes" id="UP000199488">
    <property type="component" value="Unassembled WGS sequence"/>
</dbReference>
<dbReference type="Pfam" id="PF04230">
    <property type="entry name" value="PS_pyruv_trans"/>
    <property type="match status" value="1"/>
</dbReference>
<proteinExistence type="predicted"/>
<keyword evidence="3" id="KW-0808">Transferase</keyword>
<dbReference type="PANTHER" id="PTHR36836">
    <property type="entry name" value="COLANIC ACID BIOSYNTHESIS PROTEIN WCAK"/>
    <property type="match status" value="1"/>
</dbReference>
<name>A0A1H2TJP9_9BACI</name>
<dbReference type="GO" id="GO:0016740">
    <property type="term" value="F:transferase activity"/>
    <property type="evidence" value="ECO:0007669"/>
    <property type="project" value="UniProtKB-KW"/>
</dbReference>
<dbReference type="EMBL" id="FNNC01000002">
    <property type="protein sequence ID" value="SDW43504.1"/>
    <property type="molecule type" value="Genomic_DNA"/>
</dbReference>
<dbReference type="RefSeq" id="WP_176967690.1">
    <property type="nucleotide sequence ID" value="NZ_FNNC01000002.1"/>
</dbReference>
<keyword evidence="4" id="KW-1185">Reference proteome</keyword>
<dbReference type="AlphaFoldDB" id="A0A1H2TJP9"/>
<protein>
    <submittedName>
        <fullName evidence="3">Polysaccharide pyruvyl transferase family protein WcaK</fullName>
    </submittedName>
</protein>
<keyword evidence="1" id="KW-0175">Coiled coil</keyword>
<evidence type="ECO:0000313" key="4">
    <source>
        <dbReference type="Proteomes" id="UP000199488"/>
    </source>
</evidence>
<dbReference type="PANTHER" id="PTHR36836:SF1">
    <property type="entry name" value="COLANIC ACID BIOSYNTHESIS PROTEIN WCAK"/>
    <property type="match status" value="1"/>
</dbReference>